<evidence type="ECO:0000256" key="4">
    <source>
        <dbReference type="ARBA" id="ARBA00022603"/>
    </source>
</evidence>
<dbReference type="NCBIfam" id="TIGR00589">
    <property type="entry name" value="ogt"/>
    <property type="match status" value="1"/>
</dbReference>
<keyword evidence="6 9" id="KW-0227">DNA damage</keyword>
<dbReference type="InterPro" id="IPR001497">
    <property type="entry name" value="MethylDNA_cys_MeTrfase_AS"/>
</dbReference>
<organism evidence="12 13">
    <name type="scientific">Halomonas lysinitropha</name>
    <dbReference type="NCBI Taxonomy" id="2607506"/>
    <lineage>
        <taxon>Bacteria</taxon>
        <taxon>Pseudomonadati</taxon>
        <taxon>Pseudomonadota</taxon>
        <taxon>Gammaproteobacteria</taxon>
        <taxon>Oceanospirillales</taxon>
        <taxon>Halomonadaceae</taxon>
        <taxon>Halomonas</taxon>
    </lineage>
</organism>
<feature type="domain" description="Methylguanine DNA methyltransferase ribonuclease-like" evidence="11">
    <location>
        <begin position="4"/>
        <end position="68"/>
    </location>
</feature>
<dbReference type="InterPro" id="IPR023546">
    <property type="entry name" value="MGMT"/>
</dbReference>
<proteinExistence type="inferred from homology"/>
<comment type="similarity">
    <text evidence="2 9">Belongs to the MGMT family.</text>
</comment>
<dbReference type="FunFam" id="1.10.10.10:FF:000214">
    <property type="entry name" value="Methylated-DNA--protein-cysteine methyltransferase"/>
    <property type="match status" value="1"/>
</dbReference>
<dbReference type="EC" id="2.1.1.63" evidence="9"/>
<feature type="domain" description="Methylated-DNA-[protein]-cysteine S-methyltransferase DNA binding" evidence="10">
    <location>
        <begin position="73"/>
        <end position="151"/>
    </location>
</feature>
<evidence type="ECO:0000259" key="11">
    <source>
        <dbReference type="Pfam" id="PF02870"/>
    </source>
</evidence>
<gene>
    <name evidence="12" type="primary">ogt_2</name>
    <name evidence="12" type="ORF">HALO32_01472</name>
</gene>
<protein>
    <recommendedName>
        <fullName evidence="9">Methylated-DNA--protein-cysteine methyltransferase</fullName>
        <ecNumber evidence="9">2.1.1.63</ecNumber>
    </recommendedName>
    <alternativeName>
        <fullName evidence="9">6-O-methylguanine-DNA methyltransferase</fullName>
        <shortName evidence="9">MGMT</shortName>
    </alternativeName>
    <alternativeName>
        <fullName evidence="9">O-6-methylguanine-DNA-alkyltransferase</fullName>
    </alternativeName>
</protein>
<evidence type="ECO:0000259" key="10">
    <source>
        <dbReference type="Pfam" id="PF01035"/>
    </source>
</evidence>
<comment type="miscellaneous">
    <text evidence="9">This enzyme catalyzes only one turnover and therefore is not strictly catalytic. According to one definition, an enzyme is a biocatalyst that acts repeatedly and over many reaction cycles.</text>
</comment>
<evidence type="ECO:0000256" key="8">
    <source>
        <dbReference type="ARBA" id="ARBA00049348"/>
    </source>
</evidence>
<comment type="function">
    <text evidence="9">Involved in the cellular defense against the biological effects of O6-methylguanine (O6-MeG) and O4-methylthymine (O4-MeT) in DNA. Repairs the methylated nucleobase in DNA by stoichiometrically transferring the methyl group to a cysteine residue in the enzyme. This is a suicide reaction: the enzyme is irreversibly inactivated.</text>
</comment>
<dbReference type="SUPFAM" id="SSF53155">
    <property type="entry name" value="Methylated DNA-protein cysteine methyltransferase domain"/>
    <property type="match status" value="1"/>
</dbReference>
<evidence type="ECO:0000256" key="3">
    <source>
        <dbReference type="ARBA" id="ARBA00022490"/>
    </source>
</evidence>
<dbReference type="InterPro" id="IPR008332">
    <property type="entry name" value="MethylG_MeTrfase_N"/>
</dbReference>
<evidence type="ECO:0000256" key="9">
    <source>
        <dbReference type="HAMAP-Rule" id="MF_00772"/>
    </source>
</evidence>
<dbReference type="GO" id="GO:0005737">
    <property type="term" value="C:cytoplasm"/>
    <property type="evidence" value="ECO:0007669"/>
    <property type="project" value="UniProtKB-SubCell"/>
</dbReference>
<dbReference type="PROSITE" id="PS00374">
    <property type="entry name" value="MGMT"/>
    <property type="match status" value="1"/>
</dbReference>
<dbReference type="EMBL" id="CABVOU010000029">
    <property type="protein sequence ID" value="VVZ95404.1"/>
    <property type="molecule type" value="Genomic_DNA"/>
</dbReference>
<dbReference type="CDD" id="cd06445">
    <property type="entry name" value="ATase"/>
    <property type="match status" value="1"/>
</dbReference>
<dbReference type="Gene3D" id="3.30.160.70">
    <property type="entry name" value="Methylated DNA-protein cysteine methyltransferase domain"/>
    <property type="match status" value="1"/>
</dbReference>
<evidence type="ECO:0000256" key="6">
    <source>
        <dbReference type="ARBA" id="ARBA00022763"/>
    </source>
</evidence>
<dbReference type="AlphaFoldDB" id="A0A5K1I109"/>
<evidence type="ECO:0000256" key="2">
    <source>
        <dbReference type="ARBA" id="ARBA00008711"/>
    </source>
</evidence>
<dbReference type="InterPro" id="IPR014048">
    <property type="entry name" value="MethylDNA_cys_MeTrfase_DNA-bd"/>
</dbReference>
<evidence type="ECO:0000313" key="12">
    <source>
        <dbReference type="EMBL" id="VVZ95404.1"/>
    </source>
</evidence>
<dbReference type="SUPFAM" id="SSF46767">
    <property type="entry name" value="Methylated DNA-protein cysteine methyltransferase, C-terminal domain"/>
    <property type="match status" value="1"/>
</dbReference>
<comment type="catalytic activity">
    <reaction evidence="8 9">
        <text>a 6-O-methyl-2'-deoxyguanosine in DNA + L-cysteinyl-[protein] = S-methyl-L-cysteinyl-[protein] + a 2'-deoxyguanosine in DNA</text>
        <dbReference type="Rhea" id="RHEA:24000"/>
        <dbReference type="Rhea" id="RHEA-COMP:10131"/>
        <dbReference type="Rhea" id="RHEA-COMP:10132"/>
        <dbReference type="Rhea" id="RHEA-COMP:11367"/>
        <dbReference type="Rhea" id="RHEA-COMP:11368"/>
        <dbReference type="ChEBI" id="CHEBI:29950"/>
        <dbReference type="ChEBI" id="CHEBI:82612"/>
        <dbReference type="ChEBI" id="CHEBI:85445"/>
        <dbReference type="ChEBI" id="CHEBI:85448"/>
        <dbReference type="EC" id="2.1.1.63"/>
    </reaction>
</comment>
<dbReference type="Gene3D" id="1.10.10.10">
    <property type="entry name" value="Winged helix-like DNA-binding domain superfamily/Winged helix DNA-binding domain"/>
    <property type="match status" value="1"/>
</dbReference>
<reference evidence="12 13" key="1">
    <citation type="submission" date="2019-09" db="EMBL/GenBank/DDBJ databases">
        <authorList>
            <person name="Criscuolo A."/>
        </authorList>
    </citation>
    <scope>NUCLEOTIDE SEQUENCE [LARGE SCALE GENOMIC DNA]</scope>
    <source>
        <strain evidence="13">3(2)</strain>
    </source>
</reference>
<dbReference type="RefSeq" id="WP_151443154.1">
    <property type="nucleotide sequence ID" value="NZ_CABVOU010000029.1"/>
</dbReference>
<keyword evidence="7 9" id="KW-0234">DNA repair</keyword>
<keyword evidence="4 9" id="KW-0489">Methyltransferase</keyword>
<keyword evidence="5 9" id="KW-0808">Transferase</keyword>
<evidence type="ECO:0000256" key="5">
    <source>
        <dbReference type="ARBA" id="ARBA00022679"/>
    </source>
</evidence>
<dbReference type="Proteomes" id="UP000326725">
    <property type="component" value="Unassembled WGS sequence"/>
</dbReference>
<dbReference type="PANTHER" id="PTHR10815">
    <property type="entry name" value="METHYLATED-DNA--PROTEIN-CYSTEINE METHYLTRANSFERASE"/>
    <property type="match status" value="1"/>
</dbReference>
<dbReference type="InterPro" id="IPR036217">
    <property type="entry name" value="MethylDNA_cys_MeTrfase_DNAb"/>
</dbReference>
<dbReference type="GO" id="GO:0003908">
    <property type="term" value="F:methylated-DNA-[protein]-cysteine S-methyltransferase activity"/>
    <property type="evidence" value="ECO:0007669"/>
    <property type="project" value="UniProtKB-UniRule"/>
</dbReference>
<comment type="subcellular location">
    <subcellularLocation>
        <location evidence="9">Cytoplasm</location>
    </subcellularLocation>
</comment>
<dbReference type="GO" id="GO:0006307">
    <property type="term" value="P:DNA alkylation repair"/>
    <property type="evidence" value="ECO:0007669"/>
    <property type="project" value="UniProtKB-UniRule"/>
</dbReference>
<keyword evidence="13" id="KW-1185">Reference proteome</keyword>
<dbReference type="HAMAP" id="MF_00772">
    <property type="entry name" value="OGT"/>
    <property type="match status" value="1"/>
</dbReference>
<keyword evidence="3 9" id="KW-0963">Cytoplasm</keyword>
<dbReference type="PANTHER" id="PTHR10815:SF13">
    <property type="entry name" value="METHYLATED-DNA--PROTEIN-CYSTEINE METHYLTRANSFERASE"/>
    <property type="match status" value="1"/>
</dbReference>
<feature type="active site" description="Nucleophile; methyl group acceptor" evidence="9">
    <location>
        <position position="124"/>
    </location>
</feature>
<evidence type="ECO:0000256" key="7">
    <source>
        <dbReference type="ARBA" id="ARBA00023204"/>
    </source>
</evidence>
<evidence type="ECO:0000313" key="13">
    <source>
        <dbReference type="Proteomes" id="UP000326725"/>
    </source>
</evidence>
<name>A0A5K1I109_9GAMM</name>
<dbReference type="GO" id="GO:0032259">
    <property type="term" value="P:methylation"/>
    <property type="evidence" value="ECO:0007669"/>
    <property type="project" value="UniProtKB-KW"/>
</dbReference>
<sequence length="156" mass="16712">MAFTRFSSPIGEILLCSDAAGLERLVLAAEQTPDPAEVVRDDEALGEARDQLLGYLAGRRRHFSLNLAPGGSDFQRQVWSALLRIPYGETRTYGQLARQLGREGAARAIGAASGANPLPLLIPCHRLVAADGMGGYSGGIELKRRLLVLEGSLGRE</sequence>
<dbReference type="Pfam" id="PF02870">
    <property type="entry name" value="Methyltransf_1N"/>
    <property type="match status" value="1"/>
</dbReference>
<dbReference type="Pfam" id="PF01035">
    <property type="entry name" value="DNA_binding_1"/>
    <property type="match status" value="1"/>
</dbReference>
<dbReference type="InterPro" id="IPR036388">
    <property type="entry name" value="WH-like_DNA-bd_sf"/>
</dbReference>
<accession>A0A5K1I109</accession>
<dbReference type="InterPro" id="IPR036631">
    <property type="entry name" value="MGMT_N_sf"/>
</dbReference>
<evidence type="ECO:0000256" key="1">
    <source>
        <dbReference type="ARBA" id="ARBA00001286"/>
    </source>
</evidence>
<comment type="catalytic activity">
    <reaction evidence="1 9">
        <text>a 4-O-methyl-thymidine in DNA + L-cysteinyl-[protein] = a thymidine in DNA + S-methyl-L-cysteinyl-[protein]</text>
        <dbReference type="Rhea" id="RHEA:53428"/>
        <dbReference type="Rhea" id="RHEA-COMP:10131"/>
        <dbReference type="Rhea" id="RHEA-COMP:10132"/>
        <dbReference type="Rhea" id="RHEA-COMP:13555"/>
        <dbReference type="Rhea" id="RHEA-COMP:13556"/>
        <dbReference type="ChEBI" id="CHEBI:29950"/>
        <dbReference type="ChEBI" id="CHEBI:82612"/>
        <dbReference type="ChEBI" id="CHEBI:137386"/>
        <dbReference type="ChEBI" id="CHEBI:137387"/>
        <dbReference type="EC" id="2.1.1.63"/>
    </reaction>
</comment>